<keyword evidence="1" id="KW-0732">Signal</keyword>
<dbReference type="Proteomes" id="UP001549920">
    <property type="component" value="Unassembled WGS sequence"/>
</dbReference>
<feature type="domain" description="Peptidase S1" evidence="2">
    <location>
        <begin position="61"/>
        <end position="113"/>
    </location>
</feature>
<dbReference type="SUPFAM" id="SSF50494">
    <property type="entry name" value="Trypsin-like serine proteases"/>
    <property type="match status" value="1"/>
</dbReference>
<name>A0ABR3H531_LOXSC</name>
<evidence type="ECO:0000256" key="1">
    <source>
        <dbReference type="SAM" id="SignalP"/>
    </source>
</evidence>
<evidence type="ECO:0000313" key="3">
    <source>
        <dbReference type="EMBL" id="KAL0859914.1"/>
    </source>
</evidence>
<proteinExistence type="predicted"/>
<feature type="signal peptide" evidence="1">
    <location>
        <begin position="1"/>
        <end position="16"/>
    </location>
</feature>
<feature type="chain" id="PRO_5047443767" description="Peptidase S1 domain-containing protein" evidence="1">
    <location>
        <begin position="17"/>
        <end position="332"/>
    </location>
</feature>
<dbReference type="Pfam" id="PF00089">
    <property type="entry name" value="Trypsin"/>
    <property type="match status" value="1"/>
</dbReference>
<evidence type="ECO:0000259" key="2">
    <source>
        <dbReference type="Pfam" id="PF00089"/>
    </source>
</evidence>
<dbReference type="Gene3D" id="2.40.10.10">
    <property type="entry name" value="Trypsin-like serine proteases"/>
    <property type="match status" value="1"/>
</dbReference>
<dbReference type="EMBL" id="JBEUOH010000026">
    <property type="protein sequence ID" value="KAL0859914.1"/>
    <property type="molecule type" value="Genomic_DNA"/>
</dbReference>
<comment type="caution">
    <text evidence="3">The sequence shown here is derived from an EMBL/GenBank/DDBJ whole genome shotgun (WGS) entry which is preliminary data.</text>
</comment>
<organism evidence="3 4">
    <name type="scientific">Loxostege sticticalis</name>
    <name type="common">Beet webworm moth</name>
    <dbReference type="NCBI Taxonomy" id="481309"/>
    <lineage>
        <taxon>Eukaryota</taxon>
        <taxon>Metazoa</taxon>
        <taxon>Ecdysozoa</taxon>
        <taxon>Arthropoda</taxon>
        <taxon>Hexapoda</taxon>
        <taxon>Insecta</taxon>
        <taxon>Pterygota</taxon>
        <taxon>Neoptera</taxon>
        <taxon>Endopterygota</taxon>
        <taxon>Lepidoptera</taxon>
        <taxon>Glossata</taxon>
        <taxon>Ditrysia</taxon>
        <taxon>Pyraloidea</taxon>
        <taxon>Crambidae</taxon>
        <taxon>Pyraustinae</taxon>
        <taxon>Loxostege</taxon>
    </lineage>
</organism>
<evidence type="ECO:0000313" key="4">
    <source>
        <dbReference type="Proteomes" id="UP001549920"/>
    </source>
</evidence>
<sequence>MHNLLCVVLLAAGTSGRSDSWLSDDNEIQFIELLSSFDTRRSQLNLDQTYLSSLENYQVEAVPATEAQYPWIARVVHSRTLDIPHMCTAACIEERIFITAARCIYSLKVHYTTLIYQHTRLPVRAFVLPSKGTKQAFDDIGFIVVEDVPHGHWATVKLYDETNRTDDGFNWFADRFGSAQSGSHKVVGYATQKGIPLTQAPDRLFELTEIPVVVHIVSIHMDGDNGFHVPCYHSCTLKQFKTNSNDPNCKKYHGVEGGAVLNTKTNKLLGLATWGMAWEMESMDFPEYELPVGFAVPNSANFFNDYVCARRIRDDDGEPGMSYQRLCVDDLT</sequence>
<dbReference type="InterPro" id="IPR043504">
    <property type="entry name" value="Peptidase_S1_PA_chymotrypsin"/>
</dbReference>
<protein>
    <recommendedName>
        <fullName evidence="2">Peptidase S1 domain-containing protein</fullName>
    </recommendedName>
</protein>
<dbReference type="InterPro" id="IPR001254">
    <property type="entry name" value="Trypsin_dom"/>
</dbReference>
<keyword evidence="4" id="KW-1185">Reference proteome</keyword>
<reference evidence="3 4" key="1">
    <citation type="submission" date="2024-06" db="EMBL/GenBank/DDBJ databases">
        <title>A chromosome-level genome assembly of beet webworm, Loxostege sticticalis.</title>
        <authorList>
            <person name="Zhang Y."/>
        </authorList>
    </citation>
    <scope>NUCLEOTIDE SEQUENCE [LARGE SCALE GENOMIC DNA]</scope>
    <source>
        <strain evidence="3">AQ026</strain>
        <tissue evidence="3">Whole body</tissue>
    </source>
</reference>
<gene>
    <name evidence="3" type="ORF">ABMA27_010244</name>
</gene>
<accession>A0ABR3H531</accession>
<dbReference type="InterPro" id="IPR009003">
    <property type="entry name" value="Peptidase_S1_PA"/>
</dbReference>